<comment type="subcellular location">
    <subcellularLocation>
        <location evidence="1">Nucleus</location>
    </subcellularLocation>
</comment>
<comment type="caution">
    <text evidence="6">The sequence shown here is derived from an EMBL/GenBank/DDBJ whole genome shotgun (WGS) entry which is preliminary data.</text>
</comment>
<sequence>GCWVTLSTSCMFLFQMSSGFVSSSELAEERKKRQIEWEKVRKPDDEIDAPEPEVCNKSLFEQLKHNKDKKDLEIQEERALKNLVRGIDEDESQFLSMVNDIQRKDEKAKKEEEEAVMREMKEVKGRISIDLPTPSNRVKAEVKEGIKSKQAIIIGSLIKRKRESTSEGEKEEKKPKIDNKETRGDTKVESNGTINAIGGLVDYGTDSDE</sequence>
<evidence type="ECO:0000256" key="1">
    <source>
        <dbReference type="ARBA" id="ARBA00004123"/>
    </source>
</evidence>
<accession>A0AAN5CZJ3</accession>
<evidence type="ECO:0000313" key="7">
    <source>
        <dbReference type="Proteomes" id="UP001328107"/>
    </source>
</evidence>
<dbReference type="GO" id="GO:0005634">
    <property type="term" value="C:nucleus"/>
    <property type="evidence" value="ECO:0007669"/>
    <property type="project" value="UniProtKB-SubCell"/>
</dbReference>
<dbReference type="EMBL" id="BTRK01000005">
    <property type="protein sequence ID" value="GMR53678.1"/>
    <property type="molecule type" value="Genomic_DNA"/>
</dbReference>
<keyword evidence="4" id="KW-0732">Signal</keyword>
<feature type="non-terminal residue" evidence="6">
    <location>
        <position position="209"/>
    </location>
</feature>
<dbReference type="InterPro" id="IPR019331">
    <property type="entry name" value="FAM192A/Fyv6_N"/>
</dbReference>
<feature type="signal peptide" evidence="4">
    <location>
        <begin position="1"/>
        <end position="19"/>
    </location>
</feature>
<protein>
    <recommendedName>
        <fullName evidence="5">FAM192A/Fyv6 N-terminal domain-containing protein</fullName>
    </recommendedName>
</protein>
<evidence type="ECO:0000313" key="6">
    <source>
        <dbReference type="EMBL" id="GMR53678.1"/>
    </source>
</evidence>
<gene>
    <name evidence="6" type="ORF">PMAYCL1PPCAC_23873</name>
</gene>
<feature type="domain" description="FAM192A/Fyv6 N-terminal" evidence="5">
    <location>
        <begin position="20"/>
        <end position="120"/>
    </location>
</feature>
<feature type="compositionally biased region" description="Basic and acidic residues" evidence="3">
    <location>
        <begin position="163"/>
        <end position="188"/>
    </location>
</feature>
<evidence type="ECO:0000256" key="2">
    <source>
        <dbReference type="ARBA" id="ARBA00023242"/>
    </source>
</evidence>
<keyword evidence="2" id="KW-0539">Nucleus</keyword>
<feature type="region of interest" description="Disordered" evidence="3">
    <location>
        <begin position="160"/>
        <end position="209"/>
    </location>
</feature>
<dbReference type="InterPro" id="IPR039845">
    <property type="entry name" value="FAM192A"/>
</dbReference>
<feature type="non-terminal residue" evidence="6">
    <location>
        <position position="1"/>
    </location>
</feature>
<evidence type="ECO:0000259" key="5">
    <source>
        <dbReference type="Pfam" id="PF10187"/>
    </source>
</evidence>
<dbReference type="PANTHER" id="PTHR13495">
    <property type="entry name" value="NEFA-INTERACTING NUCLEAR PROTEIN NIP30"/>
    <property type="match status" value="1"/>
</dbReference>
<evidence type="ECO:0000256" key="4">
    <source>
        <dbReference type="SAM" id="SignalP"/>
    </source>
</evidence>
<name>A0AAN5CZJ3_9BILA</name>
<keyword evidence="7" id="KW-1185">Reference proteome</keyword>
<feature type="chain" id="PRO_5042867671" description="FAM192A/Fyv6 N-terminal domain-containing protein" evidence="4">
    <location>
        <begin position="20"/>
        <end position="209"/>
    </location>
</feature>
<dbReference type="PANTHER" id="PTHR13495:SF0">
    <property type="entry name" value="PSME3-INTERACTING PROTEIN"/>
    <property type="match status" value="1"/>
</dbReference>
<dbReference type="Proteomes" id="UP001328107">
    <property type="component" value="Unassembled WGS sequence"/>
</dbReference>
<organism evidence="6 7">
    <name type="scientific">Pristionchus mayeri</name>
    <dbReference type="NCBI Taxonomy" id="1317129"/>
    <lineage>
        <taxon>Eukaryota</taxon>
        <taxon>Metazoa</taxon>
        <taxon>Ecdysozoa</taxon>
        <taxon>Nematoda</taxon>
        <taxon>Chromadorea</taxon>
        <taxon>Rhabditida</taxon>
        <taxon>Rhabditina</taxon>
        <taxon>Diplogasteromorpha</taxon>
        <taxon>Diplogasteroidea</taxon>
        <taxon>Neodiplogasteridae</taxon>
        <taxon>Pristionchus</taxon>
    </lineage>
</organism>
<dbReference type="Pfam" id="PF10187">
    <property type="entry name" value="FAM192A_Fyv6_N"/>
    <property type="match status" value="1"/>
</dbReference>
<dbReference type="AlphaFoldDB" id="A0AAN5CZJ3"/>
<proteinExistence type="predicted"/>
<evidence type="ECO:0000256" key="3">
    <source>
        <dbReference type="SAM" id="MobiDB-lite"/>
    </source>
</evidence>
<reference evidence="7" key="1">
    <citation type="submission" date="2022-10" db="EMBL/GenBank/DDBJ databases">
        <title>Genome assembly of Pristionchus species.</title>
        <authorList>
            <person name="Yoshida K."/>
            <person name="Sommer R.J."/>
        </authorList>
    </citation>
    <scope>NUCLEOTIDE SEQUENCE [LARGE SCALE GENOMIC DNA]</scope>
    <source>
        <strain evidence="7">RS5460</strain>
    </source>
</reference>